<protein>
    <submittedName>
        <fullName evidence="1">Uncharacterized protein</fullName>
    </submittedName>
</protein>
<dbReference type="KEGG" id="dtp:JZK55_17470"/>
<evidence type="ECO:0000313" key="2">
    <source>
        <dbReference type="Proteomes" id="UP000516360"/>
    </source>
</evidence>
<evidence type="ECO:0000313" key="1">
    <source>
        <dbReference type="EMBL" id="BCB96825.1"/>
    </source>
</evidence>
<proteinExistence type="predicted"/>
<keyword evidence="2" id="KW-1185">Reference proteome</keyword>
<dbReference type="Proteomes" id="UP000516360">
    <property type="component" value="Chromosome"/>
</dbReference>
<sequence>MEKRATNSDQKEPEKLNNYNESSGLAQSLLKDIFKDIYKDISLRERIFERLKTEFSYLDATQLKDTVFRYPERADFFLYLCETFKIDPVYVKNPIAYITSLRPIAFPNLMEREEVKRESERKACAMKNKTTLFFLGEGIC</sequence>
<name>A0A7G1H1Z9_9BACT</name>
<reference evidence="1 2" key="1">
    <citation type="submission" date="2020-03" db="EMBL/GenBank/DDBJ databases">
        <title>Complete genome sequences of two sulfur-disproportionating bacterial strains T55J and Mzg5.</title>
        <authorList>
            <person name="Umezawa K."/>
            <person name="Kojima H."/>
            <person name="Kato Y."/>
            <person name="Fukui M."/>
        </authorList>
    </citation>
    <scope>NUCLEOTIDE SEQUENCE [LARGE SCALE GENOMIC DNA]</scope>
    <source>
        <strain evidence="1 2">T55J</strain>
    </source>
</reference>
<accession>A0A7G1H1Z9</accession>
<gene>
    <name evidence="1" type="ORF">JZK55_17470</name>
</gene>
<dbReference type="EMBL" id="AP022873">
    <property type="protein sequence ID" value="BCB96825.1"/>
    <property type="molecule type" value="Genomic_DNA"/>
</dbReference>
<organism evidence="1 2">
    <name type="scientific">Dissulfurispira thermophila</name>
    <dbReference type="NCBI Taxonomy" id="2715679"/>
    <lineage>
        <taxon>Bacteria</taxon>
        <taxon>Pseudomonadati</taxon>
        <taxon>Nitrospirota</taxon>
        <taxon>Thermodesulfovibrionia</taxon>
        <taxon>Thermodesulfovibrionales</taxon>
        <taxon>Dissulfurispiraceae</taxon>
        <taxon>Dissulfurispira</taxon>
    </lineage>
</organism>
<dbReference type="AlphaFoldDB" id="A0A7G1H1Z9"/>